<organism evidence="1">
    <name type="scientific">marine metagenome</name>
    <dbReference type="NCBI Taxonomy" id="408172"/>
    <lineage>
        <taxon>unclassified sequences</taxon>
        <taxon>metagenomes</taxon>
        <taxon>ecological metagenomes</taxon>
    </lineage>
</organism>
<name>A0A382PNS3_9ZZZZ</name>
<evidence type="ECO:0008006" key="2">
    <source>
        <dbReference type="Google" id="ProtNLM"/>
    </source>
</evidence>
<sequence>MEITLTNHAQRRASQRGIDERQIKFCIDYGDQFHKTGALFFMVTKKCLKKIKQSFGAYMSRLDGLVVLGYMDSNAFVVTTVYKNHNALKDIKRKSKRSYK</sequence>
<dbReference type="Pfam" id="PF14076">
    <property type="entry name" value="DUF4258"/>
    <property type="match status" value="1"/>
</dbReference>
<gene>
    <name evidence="1" type="ORF">METZ01_LOCUS327341</name>
</gene>
<dbReference type="InterPro" id="IPR025354">
    <property type="entry name" value="DUF4258"/>
</dbReference>
<dbReference type="AlphaFoldDB" id="A0A382PNS3"/>
<protein>
    <recommendedName>
        <fullName evidence="2">DUF4258 domain-containing protein</fullName>
    </recommendedName>
</protein>
<evidence type="ECO:0000313" key="1">
    <source>
        <dbReference type="EMBL" id="SVC74487.1"/>
    </source>
</evidence>
<reference evidence="1" key="1">
    <citation type="submission" date="2018-05" db="EMBL/GenBank/DDBJ databases">
        <authorList>
            <person name="Lanie J.A."/>
            <person name="Ng W.-L."/>
            <person name="Kazmierczak K.M."/>
            <person name="Andrzejewski T.M."/>
            <person name="Davidsen T.M."/>
            <person name="Wayne K.J."/>
            <person name="Tettelin H."/>
            <person name="Glass J.I."/>
            <person name="Rusch D."/>
            <person name="Podicherti R."/>
            <person name="Tsui H.-C.T."/>
            <person name="Winkler M.E."/>
        </authorList>
    </citation>
    <scope>NUCLEOTIDE SEQUENCE</scope>
</reference>
<accession>A0A382PNS3</accession>
<proteinExistence type="predicted"/>
<dbReference type="EMBL" id="UINC01108413">
    <property type="protein sequence ID" value="SVC74487.1"/>
    <property type="molecule type" value="Genomic_DNA"/>
</dbReference>